<keyword evidence="3" id="KW-1185">Reference proteome</keyword>
<feature type="domain" description="DUF6316" evidence="1">
    <location>
        <begin position="8"/>
        <end position="52"/>
    </location>
</feature>
<dbReference type="RefSeq" id="WP_004581382.1">
    <property type="nucleotide sequence ID" value="NZ_AP028878.1"/>
</dbReference>
<sequence length="99" mass="11055">MSVVRQQFSPIRTDRFIRTLVGWYVRTREQVDLGPFADASAAETALRGHLNQYRGLNRPRTTATLQLGMDIHDPSACSKVNCAVCMEARIASQQLDFGA</sequence>
<dbReference type="Pfam" id="PF19837">
    <property type="entry name" value="DUF6316"/>
    <property type="match status" value="1"/>
</dbReference>
<dbReference type="HOGENOM" id="CLU_2343421_0_0_6"/>
<dbReference type="OrthoDB" id="6199386at2"/>
<evidence type="ECO:0000313" key="3">
    <source>
        <dbReference type="Proteomes" id="UP000013165"/>
    </source>
</evidence>
<evidence type="ECO:0000313" key="2">
    <source>
        <dbReference type="EMBL" id="ENO13157.1"/>
    </source>
</evidence>
<accession>N6WQ31</accession>
<dbReference type="AlphaFoldDB" id="N6WQ31"/>
<protein>
    <recommendedName>
        <fullName evidence="1">DUF6316 domain-containing protein</fullName>
    </recommendedName>
</protein>
<organism evidence="2 3">
    <name type="scientific">Marinobacter nanhaiticus D15-8W</name>
    <dbReference type="NCBI Taxonomy" id="626887"/>
    <lineage>
        <taxon>Bacteria</taxon>
        <taxon>Pseudomonadati</taxon>
        <taxon>Pseudomonadota</taxon>
        <taxon>Gammaproteobacteria</taxon>
        <taxon>Pseudomonadales</taxon>
        <taxon>Marinobacteraceae</taxon>
        <taxon>Marinobacter</taxon>
    </lineage>
</organism>
<dbReference type="PATRIC" id="fig|626887.3.peg.3440"/>
<dbReference type="InterPro" id="IPR045630">
    <property type="entry name" value="DUF6316"/>
</dbReference>
<proteinExistence type="predicted"/>
<reference evidence="2 3" key="1">
    <citation type="journal article" date="2013" name="Genome Announc.">
        <title>Genome Sequence of the Polycyclic Aromatic Hydrocarbon-Degrading Bacterium Strain Marinobacter nanhaiticus D15-8WT.</title>
        <authorList>
            <person name="Cui Z."/>
            <person name="Gao W."/>
            <person name="Li Q."/>
            <person name="Xu G."/>
            <person name="Zheng L."/>
        </authorList>
    </citation>
    <scope>NUCLEOTIDE SEQUENCE [LARGE SCALE GENOMIC DNA]</scope>
    <source>
        <strain evidence="2 3">D15-8W</strain>
    </source>
</reference>
<evidence type="ECO:0000259" key="1">
    <source>
        <dbReference type="Pfam" id="PF19837"/>
    </source>
</evidence>
<comment type="caution">
    <text evidence="2">The sequence shown here is derived from an EMBL/GenBank/DDBJ whole genome shotgun (WGS) entry which is preliminary data.</text>
</comment>
<dbReference type="EMBL" id="APLQ01000014">
    <property type="protein sequence ID" value="ENO13157.1"/>
    <property type="molecule type" value="Genomic_DNA"/>
</dbReference>
<gene>
    <name evidence="2" type="ORF">J057_17215</name>
</gene>
<dbReference type="Proteomes" id="UP000013165">
    <property type="component" value="Unassembled WGS sequence"/>
</dbReference>
<name>N6WQ31_9GAMM</name>